<dbReference type="Proteomes" id="UP000485621">
    <property type="component" value="Unassembled WGS sequence"/>
</dbReference>
<organism evidence="2">
    <name type="scientific">candidate division CPR1 bacterium ADurb.Bin160</name>
    <dbReference type="NCBI Taxonomy" id="1852826"/>
    <lineage>
        <taxon>Bacteria</taxon>
        <taxon>candidate division CPR1</taxon>
    </lineage>
</organism>
<keyword evidence="1" id="KW-0175">Coiled coil</keyword>
<comment type="caution">
    <text evidence="2">The sequence shown here is derived from an EMBL/GenBank/DDBJ whole genome shotgun (WGS) entry which is preliminary data.</text>
</comment>
<accession>A0A1V5ZJ38</accession>
<proteinExistence type="predicted"/>
<protein>
    <submittedName>
        <fullName evidence="2">Uncharacterized protein</fullName>
    </submittedName>
</protein>
<evidence type="ECO:0000313" key="2">
    <source>
        <dbReference type="EMBL" id="OQB40210.1"/>
    </source>
</evidence>
<gene>
    <name evidence="2" type="ORF">BWY04_01413</name>
</gene>
<dbReference type="AlphaFoldDB" id="A0A1V5ZJ38"/>
<name>A0A1V5ZJ38_9BACT</name>
<feature type="coiled-coil region" evidence="1">
    <location>
        <begin position="18"/>
        <end position="45"/>
    </location>
</feature>
<sequence length="146" mass="17314">MLKKKVVVNNDEVKTPEYNQAEQLAKELIKDKRKAQKELNETRKKKNPYKNAKLKINYQLDEDKVLEFELEKEVITKENFIWTGDNYIKLCEFFDINKVSVDDNKIALIMLNNKLVYLKPNAIVKKKIRVEYTVEENNVKEESCSK</sequence>
<dbReference type="EMBL" id="MWDB01000053">
    <property type="protein sequence ID" value="OQB40210.1"/>
    <property type="molecule type" value="Genomic_DNA"/>
</dbReference>
<reference evidence="2" key="1">
    <citation type="submission" date="2017-02" db="EMBL/GenBank/DDBJ databases">
        <title>Delving into the versatile metabolic prowess of the omnipresent phylum Bacteroidetes.</title>
        <authorList>
            <person name="Nobu M.K."/>
            <person name="Mei R."/>
            <person name="Narihiro T."/>
            <person name="Kuroda K."/>
            <person name="Liu W.-T."/>
        </authorList>
    </citation>
    <scope>NUCLEOTIDE SEQUENCE</scope>
    <source>
        <strain evidence="2">ADurb.Bin160</strain>
    </source>
</reference>
<evidence type="ECO:0000256" key="1">
    <source>
        <dbReference type="SAM" id="Coils"/>
    </source>
</evidence>